<dbReference type="Proteomes" id="UP001054902">
    <property type="component" value="Unassembled WGS sequence"/>
</dbReference>
<evidence type="ECO:0000313" key="1">
    <source>
        <dbReference type="EMBL" id="GFH56654.1"/>
    </source>
</evidence>
<evidence type="ECO:0000313" key="2">
    <source>
        <dbReference type="Proteomes" id="UP001054902"/>
    </source>
</evidence>
<accession>A0AAD3D5X8</accession>
<protein>
    <submittedName>
        <fullName evidence="1">Uncharacterized protein</fullName>
    </submittedName>
</protein>
<dbReference type="EMBL" id="BLLK01000055">
    <property type="protein sequence ID" value="GFH56654.1"/>
    <property type="molecule type" value="Genomic_DNA"/>
</dbReference>
<comment type="caution">
    <text evidence="1">The sequence shown here is derived from an EMBL/GenBank/DDBJ whole genome shotgun (WGS) entry which is preliminary data.</text>
</comment>
<dbReference type="AlphaFoldDB" id="A0AAD3D5X8"/>
<name>A0AAD3D5X8_9STRA</name>
<organism evidence="1 2">
    <name type="scientific">Chaetoceros tenuissimus</name>
    <dbReference type="NCBI Taxonomy" id="426638"/>
    <lineage>
        <taxon>Eukaryota</taxon>
        <taxon>Sar</taxon>
        <taxon>Stramenopiles</taxon>
        <taxon>Ochrophyta</taxon>
        <taxon>Bacillariophyta</taxon>
        <taxon>Coscinodiscophyceae</taxon>
        <taxon>Chaetocerotophycidae</taxon>
        <taxon>Chaetocerotales</taxon>
        <taxon>Chaetocerotaceae</taxon>
        <taxon>Chaetoceros</taxon>
    </lineage>
</organism>
<sequence length="128" mass="13794">MRSISIIFATTVLTSSYAFSVDRRSFFHASAITASTFTSPAFGLDMDAFMNAELNSDKPKEMTDDERTCKFAAPGPARGAACERAGMSTAGKGKGVDAFGNIDRGDFVRCKTSYPMIDGKYVKTVTCQ</sequence>
<keyword evidence="2" id="KW-1185">Reference proteome</keyword>
<reference evidence="1 2" key="1">
    <citation type="journal article" date="2021" name="Sci. Rep.">
        <title>The genome of the diatom Chaetoceros tenuissimus carries an ancient integrated fragment of an extant virus.</title>
        <authorList>
            <person name="Hongo Y."/>
            <person name="Kimura K."/>
            <person name="Takaki Y."/>
            <person name="Yoshida Y."/>
            <person name="Baba S."/>
            <person name="Kobayashi G."/>
            <person name="Nagasaki K."/>
            <person name="Hano T."/>
            <person name="Tomaru Y."/>
        </authorList>
    </citation>
    <scope>NUCLEOTIDE SEQUENCE [LARGE SCALE GENOMIC DNA]</scope>
    <source>
        <strain evidence="1 2">NIES-3715</strain>
    </source>
</reference>
<gene>
    <name evidence="1" type="ORF">CTEN210_13130</name>
</gene>
<proteinExistence type="predicted"/>